<dbReference type="PROSITE" id="PS01124">
    <property type="entry name" value="HTH_ARAC_FAMILY_2"/>
    <property type="match status" value="1"/>
</dbReference>
<dbReference type="SMART" id="SM00342">
    <property type="entry name" value="HTH_ARAC"/>
    <property type="match status" value="1"/>
</dbReference>
<dbReference type="PANTHER" id="PTHR43280">
    <property type="entry name" value="ARAC-FAMILY TRANSCRIPTIONAL REGULATOR"/>
    <property type="match status" value="1"/>
</dbReference>
<dbReference type="Gene3D" id="1.10.10.60">
    <property type="entry name" value="Homeodomain-like"/>
    <property type="match status" value="1"/>
</dbReference>
<dbReference type="Proteomes" id="UP000448038">
    <property type="component" value="Unassembled WGS sequence"/>
</dbReference>
<evidence type="ECO:0000259" key="2">
    <source>
        <dbReference type="PROSITE" id="PS01124"/>
    </source>
</evidence>
<dbReference type="InterPro" id="IPR018060">
    <property type="entry name" value="HTH_AraC"/>
</dbReference>
<comment type="caution">
    <text evidence="3">The sequence shown here is derived from an EMBL/GenBank/DDBJ whole genome shotgun (WGS) entry which is preliminary data.</text>
</comment>
<dbReference type="GO" id="GO:0003700">
    <property type="term" value="F:DNA-binding transcription factor activity"/>
    <property type="evidence" value="ECO:0007669"/>
    <property type="project" value="InterPro"/>
</dbReference>
<dbReference type="EMBL" id="BJTZ01000039">
    <property type="protein sequence ID" value="GEK15758.1"/>
    <property type="molecule type" value="Genomic_DNA"/>
</dbReference>
<protein>
    <submittedName>
        <fullName evidence="4">Helix-turn-helix domain-containing protein</fullName>
    </submittedName>
</protein>
<evidence type="ECO:0000256" key="1">
    <source>
        <dbReference type="ARBA" id="ARBA00023125"/>
    </source>
</evidence>
<dbReference type="EMBL" id="WOBN01000024">
    <property type="protein sequence ID" value="MUK50567.1"/>
    <property type="molecule type" value="Genomic_DNA"/>
</dbReference>
<evidence type="ECO:0000313" key="4">
    <source>
        <dbReference type="EMBL" id="MUK50567.1"/>
    </source>
</evidence>
<proteinExistence type="predicted"/>
<feature type="domain" description="HTH araC/xylS-type" evidence="2">
    <location>
        <begin position="152"/>
        <end position="251"/>
    </location>
</feature>
<dbReference type="Pfam" id="PF12833">
    <property type="entry name" value="HTH_18"/>
    <property type="match status" value="1"/>
</dbReference>
<reference evidence="4 6" key="2">
    <citation type="submission" date="2019-11" db="EMBL/GenBank/DDBJ databases">
        <title>Using colonization assays and comparative genomics to discover symbiosis behaviors and factors in Vibrio fischeri.</title>
        <authorList>
            <person name="Bongrand C."/>
            <person name="Moriano-Gutierrez S."/>
            <person name="Arevalo P."/>
            <person name="Mcfall-Ngai M."/>
            <person name="Visick K."/>
            <person name="Polz M.F."/>
            <person name="Ruby E.G."/>
        </authorList>
    </citation>
    <scope>NUCLEOTIDE SEQUENCE [LARGE SCALE GENOMIC DNA]</scope>
    <source>
        <strain evidence="6">emors.4.1</strain>
        <strain evidence="4">Emors.4.1</strain>
    </source>
</reference>
<keyword evidence="1" id="KW-0238">DNA-binding</keyword>
<reference evidence="3 5" key="1">
    <citation type="submission" date="2019-07" db="EMBL/GenBank/DDBJ databases">
        <title>Whole genome shotgun sequence of Aliivibrio fischeri NBRC 101058.</title>
        <authorList>
            <person name="Hosoyama A."/>
            <person name="Uohara A."/>
            <person name="Ohji S."/>
            <person name="Ichikawa N."/>
        </authorList>
    </citation>
    <scope>NUCLEOTIDE SEQUENCE [LARGE SCALE GENOMIC DNA]</scope>
    <source>
        <strain evidence="3 5">NBRC 101058</strain>
    </source>
</reference>
<accession>A0A510UM68</accession>
<dbReference type="RefSeq" id="WP_146866356.1">
    <property type="nucleotide sequence ID" value="NZ_BJTZ01000039.1"/>
</dbReference>
<evidence type="ECO:0000313" key="5">
    <source>
        <dbReference type="Proteomes" id="UP000321787"/>
    </source>
</evidence>
<sequence length="255" mass="29656">MKEIESNPPFEVLTYRKNRISLEALEDKFFFLIDKKEDKFSIYFKDEKYGVFLSYDSKGKEDKVNKFLLPNSNSPIHIETNGNSGIVIFFPLSKFNSRDLNKKKINTVYGEIISKLRVNFSEDKSKMIVEINAIICLVSISLIESEKERIIDKIVGFIRENITNDKLSLDYVAQNLYMSKRKLQYIFSSNKTTYKKTLNEVKIDLLVYYIHENPDVSIKYILSKCGFNSQSSASNAFKIAKGETLYQYKKKVRSS</sequence>
<dbReference type="AlphaFoldDB" id="A0A510UM68"/>
<dbReference type="Proteomes" id="UP000321787">
    <property type="component" value="Unassembled WGS sequence"/>
</dbReference>
<organism evidence="3 5">
    <name type="scientific">Aliivibrio fischeri</name>
    <name type="common">Vibrio fischeri</name>
    <dbReference type="NCBI Taxonomy" id="668"/>
    <lineage>
        <taxon>Bacteria</taxon>
        <taxon>Pseudomonadati</taxon>
        <taxon>Pseudomonadota</taxon>
        <taxon>Gammaproteobacteria</taxon>
        <taxon>Vibrionales</taxon>
        <taxon>Vibrionaceae</taxon>
        <taxon>Aliivibrio</taxon>
    </lineage>
</organism>
<name>A0A510UM68_ALIFS</name>
<evidence type="ECO:0000313" key="6">
    <source>
        <dbReference type="Proteomes" id="UP000448038"/>
    </source>
</evidence>
<gene>
    <name evidence="3" type="ORF">AFI02nite_37940</name>
    <name evidence="4" type="ORF">GNP88_15550</name>
</gene>
<evidence type="ECO:0000313" key="3">
    <source>
        <dbReference type="EMBL" id="GEK15758.1"/>
    </source>
</evidence>
<dbReference type="PANTHER" id="PTHR43280:SF2">
    <property type="entry name" value="HTH-TYPE TRANSCRIPTIONAL REGULATOR EXSA"/>
    <property type="match status" value="1"/>
</dbReference>
<dbReference type="GO" id="GO:0043565">
    <property type="term" value="F:sequence-specific DNA binding"/>
    <property type="evidence" value="ECO:0007669"/>
    <property type="project" value="InterPro"/>
</dbReference>